<dbReference type="SUPFAM" id="SSF50129">
    <property type="entry name" value="GroES-like"/>
    <property type="match status" value="1"/>
</dbReference>
<keyword evidence="4 9" id="KW-0479">Metal-binding</keyword>
<evidence type="ECO:0000256" key="6">
    <source>
        <dbReference type="ARBA" id="ARBA00023002"/>
    </source>
</evidence>
<dbReference type="EC" id="1.1.1.1" evidence="3"/>
<evidence type="ECO:0000256" key="8">
    <source>
        <dbReference type="ARBA" id="ARBA00049243"/>
    </source>
</evidence>
<evidence type="ECO:0000259" key="10">
    <source>
        <dbReference type="SMART" id="SM00829"/>
    </source>
</evidence>
<dbReference type="PANTHER" id="PTHR42940">
    <property type="entry name" value="ALCOHOL DEHYDROGENASE 1-RELATED"/>
    <property type="match status" value="1"/>
</dbReference>
<evidence type="ECO:0000256" key="9">
    <source>
        <dbReference type="RuleBase" id="RU361277"/>
    </source>
</evidence>
<dbReference type="AlphaFoldDB" id="A0A1Y2MP99"/>
<keyword evidence="12" id="KW-1185">Reference proteome</keyword>
<dbReference type="InterPro" id="IPR036291">
    <property type="entry name" value="NAD(P)-bd_dom_sf"/>
</dbReference>
<evidence type="ECO:0000256" key="2">
    <source>
        <dbReference type="ARBA" id="ARBA00008072"/>
    </source>
</evidence>
<evidence type="ECO:0000256" key="5">
    <source>
        <dbReference type="ARBA" id="ARBA00022833"/>
    </source>
</evidence>
<accession>A0A1Y2MP99</accession>
<evidence type="ECO:0000313" key="12">
    <source>
        <dbReference type="Proteomes" id="UP000194360"/>
    </source>
</evidence>
<dbReference type="GO" id="GO:0008270">
    <property type="term" value="F:zinc ion binding"/>
    <property type="evidence" value="ECO:0007669"/>
    <property type="project" value="InterPro"/>
</dbReference>
<sequence length="341" mass="34554">MHAYRMTAAGTARMVELPAPRPGPGQVLLQVRAAGICHSDLHVLDAPAAMWEPPFTLGHEICGTVTATGDGADPELVGRQVVVHAPYGCGECSRCRAGATNDCDRRRSLPAGLGLGVDGGMADEIVVDAARLVGADGLDPAEAAALTDAGLTSYRAVTGSAAHLAEPGAVAVVIGVGGLGHMAIGILRARTGAHVVAVDTREEALELARACGAQTACRPDEAAAAVASASEGRGADVVLDFVAAQATLDGAGPLLRIAGELVLVGGAGGVLAVRKPGPLPSGASLRLPFWGSYDELVETVALARQGGIRARTTTYPLSEVTRALEDLRAGRVLGRAVLVPE</sequence>
<dbReference type="Pfam" id="PF00107">
    <property type="entry name" value="ADH_zinc_N"/>
    <property type="match status" value="1"/>
</dbReference>
<dbReference type="GO" id="GO:0004022">
    <property type="term" value="F:alcohol dehydrogenase (NAD+) activity"/>
    <property type="evidence" value="ECO:0007669"/>
    <property type="project" value="UniProtKB-EC"/>
</dbReference>
<dbReference type="STRING" id="2074.BG845_04947"/>
<protein>
    <recommendedName>
        <fullName evidence="3">alcohol dehydrogenase</fullName>
        <ecNumber evidence="3">1.1.1.1</ecNumber>
    </recommendedName>
</protein>
<evidence type="ECO:0000256" key="7">
    <source>
        <dbReference type="ARBA" id="ARBA00049164"/>
    </source>
</evidence>
<dbReference type="PROSITE" id="PS00059">
    <property type="entry name" value="ADH_ZINC"/>
    <property type="match status" value="1"/>
</dbReference>
<proteinExistence type="inferred from homology"/>
<dbReference type="Gene3D" id="3.40.50.720">
    <property type="entry name" value="NAD(P)-binding Rossmann-like Domain"/>
    <property type="match status" value="1"/>
</dbReference>
<dbReference type="PANTHER" id="PTHR42940:SF8">
    <property type="entry name" value="VACUOLAR PROTEIN SORTING-ASSOCIATED PROTEIN 11"/>
    <property type="match status" value="1"/>
</dbReference>
<evidence type="ECO:0000256" key="4">
    <source>
        <dbReference type="ARBA" id="ARBA00022723"/>
    </source>
</evidence>
<dbReference type="InterPro" id="IPR013149">
    <property type="entry name" value="ADH-like_C"/>
</dbReference>
<dbReference type="InterPro" id="IPR011032">
    <property type="entry name" value="GroES-like_sf"/>
</dbReference>
<dbReference type="InterPro" id="IPR002328">
    <property type="entry name" value="ADH_Zn_CS"/>
</dbReference>
<keyword evidence="6 11" id="KW-0560">Oxidoreductase</keyword>
<comment type="cofactor">
    <cofactor evidence="1 9">
        <name>Zn(2+)</name>
        <dbReference type="ChEBI" id="CHEBI:29105"/>
    </cofactor>
</comment>
<evidence type="ECO:0000256" key="3">
    <source>
        <dbReference type="ARBA" id="ARBA00013190"/>
    </source>
</evidence>
<comment type="caution">
    <text evidence="11">The sequence shown here is derived from an EMBL/GenBank/DDBJ whole genome shotgun (WGS) entry which is preliminary data.</text>
</comment>
<dbReference type="Gene3D" id="3.90.180.10">
    <property type="entry name" value="Medium-chain alcohol dehydrogenases, catalytic domain"/>
    <property type="match status" value="1"/>
</dbReference>
<comment type="catalytic activity">
    <reaction evidence="8">
        <text>a primary alcohol + NAD(+) = an aldehyde + NADH + H(+)</text>
        <dbReference type="Rhea" id="RHEA:10736"/>
        <dbReference type="ChEBI" id="CHEBI:15378"/>
        <dbReference type="ChEBI" id="CHEBI:15734"/>
        <dbReference type="ChEBI" id="CHEBI:17478"/>
        <dbReference type="ChEBI" id="CHEBI:57540"/>
        <dbReference type="ChEBI" id="CHEBI:57945"/>
        <dbReference type="EC" id="1.1.1.1"/>
    </reaction>
</comment>
<dbReference type="Pfam" id="PF08240">
    <property type="entry name" value="ADH_N"/>
    <property type="match status" value="1"/>
</dbReference>
<gene>
    <name evidence="11" type="primary">adhT_2</name>
    <name evidence="11" type="ORF">BG845_04947</name>
</gene>
<name>A0A1Y2MP99_PSEAH</name>
<comment type="similarity">
    <text evidence="2 9">Belongs to the zinc-containing alcohol dehydrogenase family.</text>
</comment>
<dbReference type="Proteomes" id="UP000194360">
    <property type="component" value="Unassembled WGS sequence"/>
</dbReference>
<comment type="catalytic activity">
    <reaction evidence="7">
        <text>a secondary alcohol + NAD(+) = a ketone + NADH + H(+)</text>
        <dbReference type="Rhea" id="RHEA:10740"/>
        <dbReference type="ChEBI" id="CHEBI:15378"/>
        <dbReference type="ChEBI" id="CHEBI:17087"/>
        <dbReference type="ChEBI" id="CHEBI:35681"/>
        <dbReference type="ChEBI" id="CHEBI:57540"/>
        <dbReference type="ChEBI" id="CHEBI:57945"/>
        <dbReference type="EC" id="1.1.1.1"/>
    </reaction>
</comment>
<dbReference type="EMBL" id="MIGB01000033">
    <property type="protein sequence ID" value="OSY37064.1"/>
    <property type="molecule type" value="Genomic_DNA"/>
</dbReference>
<keyword evidence="5 9" id="KW-0862">Zinc</keyword>
<dbReference type="InterPro" id="IPR020843">
    <property type="entry name" value="ER"/>
</dbReference>
<dbReference type="RefSeq" id="WP_232021058.1">
    <property type="nucleotide sequence ID" value="NZ_AP018920.1"/>
</dbReference>
<evidence type="ECO:0000256" key="1">
    <source>
        <dbReference type="ARBA" id="ARBA00001947"/>
    </source>
</evidence>
<dbReference type="InterPro" id="IPR013154">
    <property type="entry name" value="ADH-like_N"/>
</dbReference>
<evidence type="ECO:0000313" key="11">
    <source>
        <dbReference type="EMBL" id="OSY37064.1"/>
    </source>
</evidence>
<organism evidence="11 12">
    <name type="scientific">Pseudonocardia autotrophica</name>
    <name type="common">Amycolata autotrophica</name>
    <name type="synonym">Nocardia autotrophica</name>
    <dbReference type="NCBI Taxonomy" id="2074"/>
    <lineage>
        <taxon>Bacteria</taxon>
        <taxon>Bacillati</taxon>
        <taxon>Actinomycetota</taxon>
        <taxon>Actinomycetes</taxon>
        <taxon>Pseudonocardiales</taxon>
        <taxon>Pseudonocardiaceae</taxon>
        <taxon>Pseudonocardia</taxon>
    </lineage>
</organism>
<feature type="domain" description="Enoyl reductase (ER)" evidence="10">
    <location>
        <begin position="10"/>
        <end position="338"/>
    </location>
</feature>
<dbReference type="SMART" id="SM00829">
    <property type="entry name" value="PKS_ER"/>
    <property type="match status" value="1"/>
</dbReference>
<reference evidence="11 12" key="1">
    <citation type="submission" date="2016-09" db="EMBL/GenBank/DDBJ databases">
        <title>Pseudonocardia autotrophica DSM535, a candidate organism with high potential of specific P450 cytochromes.</title>
        <authorList>
            <person name="Grumaz C."/>
            <person name="Vainshtein Y."/>
            <person name="Kirstahler P."/>
            <person name="Sohn K."/>
        </authorList>
    </citation>
    <scope>NUCLEOTIDE SEQUENCE [LARGE SCALE GENOMIC DNA]</scope>
    <source>
        <strain evidence="11 12">DSM 535</strain>
    </source>
</reference>
<dbReference type="SUPFAM" id="SSF51735">
    <property type="entry name" value="NAD(P)-binding Rossmann-fold domains"/>
    <property type="match status" value="1"/>
</dbReference>